<feature type="region of interest" description="Disordered" evidence="1">
    <location>
        <begin position="466"/>
        <end position="485"/>
    </location>
</feature>
<gene>
    <name evidence="2" type="ORF">B0A52_03493</name>
</gene>
<feature type="region of interest" description="Disordered" evidence="1">
    <location>
        <begin position="698"/>
        <end position="826"/>
    </location>
</feature>
<reference evidence="2 3" key="1">
    <citation type="submission" date="2017-03" db="EMBL/GenBank/DDBJ databases">
        <title>Genomes of endolithic fungi from Antarctica.</title>
        <authorList>
            <person name="Coleine C."/>
            <person name="Masonjones S."/>
            <person name="Stajich J.E."/>
        </authorList>
    </citation>
    <scope>NUCLEOTIDE SEQUENCE [LARGE SCALE GENOMIC DNA]</scope>
    <source>
        <strain evidence="2 3">CCFEE 6314</strain>
    </source>
</reference>
<dbReference type="Proteomes" id="UP000288859">
    <property type="component" value="Unassembled WGS sequence"/>
</dbReference>
<evidence type="ECO:0000313" key="2">
    <source>
        <dbReference type="EMBL" id="RVX71127.1"/>
    </source>
</evidence>
<feature type="compositionally biased region" description="Polar residues" evidence="1">
    <location>
        <begin position="178"/>
        <end position="188"/>
    </location>
</feature>
<protein>
    <submittedName>
        <fullName evidence="2">Uncharacterized protein</fullName>
    </submittedName>
</protein>
<name>A0A438N5U6_EXOME</name>
<dbReference type="OrthoDB" id="4112397at2759"/>
<proteinExistence type="predicted"/>
<dbReference type="AlphaFoldDB" id="A0A438N5U6"/>
<feature type="compositionally biased region" description="Polar residues" evidence="1">
    <location>
        <begin position="748"/>
        <end position="762"/>
    </location>
</feature>
<feature type="compositionally biased region" description="Basic and acidic residues" evidence="1">
    <location>
        <begin position="475"/>
        <end position="485"/>
    </location>
</feature>
<feature type="compositionally biased region" description="Basic and acidic residues" evidence="1">
    <location>
        <begin position="789"/>
        <end position="799"/>
    </location>
</feature>
<dbReference type="EMBL" id="NAJM01000019">
    <property type="protein sequence ID" value="RVX71127.1"/>
    <property type="molecule type" value="Genomic_DNA"/>
</dbReference>
<dbReference type="VEuPathDB" id="FungiDB:PV10_06085"/>
<evidence type="ECO:0000256" key="1">
    <source>
        <dbReference type="SAM" id="MobiDB-lite"/>
    </source>
</evidence>
<organism evidence="2 3">
    <name type="scientific">Exophiala mesophila</name>
    <name type="common">Black yeast-like fungus</name>
    <dbReference type="NCBI Taxonomy" id="212818"/>
    <lineage>
        <taxon>Eukaryota</taxon>
        <taxon>Fungi</taxon>
        <taxon>Dikarya</taxon>
        <taxon>Ascomycota</taxon>
        <taxon>Pezizomycotina</taxon>
        <taxon>Eurotiomycetes</taxon>
        <taxon>Chaetothyriomycetidae</taxon>
        <taxon>Chaetothyriales</taxon>
        <taxon>Herpotrichiellaceae</taxon>
        <taxon>Exophiala</taxon>
    </lineage>
</organism>
<comment type="caution">
    <text evidence="2">The sequence shown here is derived from an EMBL/GenBank/DDBJ whole genome shotgun (WGS) entry which is preliminary data.</text>
</comment>
<sequence>MKSTVELKSAEHVFSSRKESVNVRTSATTSLACDVQQSTTPADCPCHDEIWIPRAQSFNILLHLVIDSRFHVSLSTASVATEAISHYVERAELWSQLGYEVTRTVATDAGWIRGGGRVHLVEYEMRCIGSGDDVTLACPEVIPVYTLQSVRLDMEVNCSDSLTTNKRLAAHPSPKAANPSTQVLSNTIHDGDKPLDNMEEKNRTHESRSNYMILGEDTLVGLIDACFRGCIATKPTRFDRGIYIQGNWCGPSLCDIAPNVFNPGYAQKFEARVYLISVIAHFLSRSHLRRRSATGNGVLAPSSVSTHQAMISSVISRGNINSVSYDMIRRHLWLTLANSLRECTAARKLRPLWSLPAKDDNRSEWEFCDLAKGVEREFCDLALNYGISSQQTGVANGISTGQDMDIDMDISAIAPGTEAQGCTRLGTMSDCTLRQYSNSLDLMASVFHDSDGNGIVQEGASVACPRTGISPLGPRETRPRGEAYRKDRDVSRLIMPDHDRNDDIGERSANTMLDLIGGTAWLTHGATRLRPLIHLNHGMQACQETVAEDGYEGSGAPINMPHALNAAVGDQCYVDVPNHLEAEPRSQPSCSSFQRLTDPDIDVASGITDSSVISAIQDTIYHDDSAEDDYTLGELHTMATSQQERERESRASLADLLGNEHLLWKMFQRRGSVAPQGEEDMDDMKRLYESDPDMKLFGPGWNLSPSDVSSSSNEDPMLQDIGPRQTPNAPSKPPTPSTERRSYVGNVRPTSSSSMGKQNTDPKYQRRSSLIKRFQWGGRKPTTELGDVEENKTPREPEIKRRRTLDDYDTMSLDDTSDESNEMLFR</sequence>
<feature type="compositionally biased region" description="Basic and acidic residues" evidence="1">
    <location>
        <begin position="189"/>
        <end position="204"/>
    </location>
</feature>
<accession>A0A438N5U6</accession>
<feature type="region of interest" description="Disordered" evidence="1">
    <location>
        <begin position="168"/>
        <end position="204"/>
    </location>
</feature>
<feature type="compositionally biased region" description="Acidic residues" evidence="1">
    <location>
        <begin position="815"/>
        <end position="826"/>
    </location>
</feature>
<evidence type="ECO:0000313" key="3">
    <source>
        <dbReference type="Proteomes" id="UP000288859"/>
    </source>
</evidence>